<dbReference type="AlphaFoldDB" id="A0A0K8UY83"/>
<feature type="domain" description="Protein TsetseEP" evidence="3">
    <location>
        <begin position="52"/>
        <end position="171"/>
    </location>
</feature>
<name>A0A0K8UY83_BACLA</name>
<protein>
    <recommendedName>
        <fullName evidence="3">Protein TsetseEP domain-containing protein</fullName>
    </recommendedName>
</protein>
<feature type="chain" id="PRO_5005521558" description="Protein TsetseEP domain-containing protein" evidence="2">
    <location>
        <begin position="20"/>
        <end position="227"/>
    </location>
</feature>
<feature type="signal peptide" evidence="2">
    <location>
        <begin position="1"/>
        <end position="19"/>
    </location>
</feature>
<dbReference type="OrthoDB" id="8054395at2759"/>
<evidence type="ECO:0000256" key="2">
    <source>
        <dbReference type="SAM" id="SignalP"/>
    </source>
</evidence>
<reference evidence="4" key="1">
    <citation type="submission" date="2015-06" db="EMBL/GenBank/DDBJ databases">
        <authorList>
            <person name="Hoefler B.C."/>
            <person name="Straight P.D."/>
        </authorList>
    </citation>
    <scope>NUCLEOTIDE SEQUENCE</scope>
</reference>
<proteinExistence type="predicted"/>
<accession>A0A0K8UY83</accession>
<evidence type="ECO:0000259" key="3">
    <source>
        <dbReference type="Pfam" id="PF05267"/>
    </source>
</evidence>
<gene>
    <name evidence="4" type="ORF">c2_g1_i1</name>
</gene>
<evidence type="ECO:0000313" key="4">
    <source>
        <dbReference type="EMBL" id="JAI31632.1"/>
    </source>
</evidence>
<dbReference type="Pfam" id="PF05267">
    <property type="entry name" value="DUF725"/>
    <property type="match status" value="1"/>
</dbReference>
<sequence length="227" mass="23563">MQTVALTCFCLTLIGAAAAIPFGVDARDADHGILRMLAEANELGGAADPAVTTECFNYYMPIISKISANFSTQYEQCVTVATQASANLTATAAQNRIAFVNQTASICSAFTTCNSDTENLDFFNCYVTASSADILDIYALSDSASTAALSLKSGLQMISDTETSCTSAAQRTYITHTAETYKKLYACFASGLPGSTTAATTITAPPKSYDADDSSSSVASSAAPLAS</sequence>
<evidence type="ECO:0000256" key="1">
    <source>
        <dbReference type="SAM" id="MobiDB-lite"/>
    </source>
</evidence>
<feature type="region of interest" description="Disordered" evidence="1">
    <location>
        <begin position="206"/>
        <end position="227"/>
    </location>
</feature>
<keyword evidence="2" id="KW-0732">Signal</keyword>
<dbReference type="EMBL" id="GDHF01020682">
    <property type="protein sequence ID" value="JAI31632.1"/>
    <property type="molecule type" value="Transcribed_RNA"/>
</dbReference>
<organism evidence="4">
    <name type="scientific">Bactrocera latifrons</name>
    <name type="common">Malaysian fruit fly</name>
    <name type="synonym">Chaetodacus latifrons</name>
    <dbReference type="NCBI Taxonomy" id="174628"/>
    <lineage>
        <taxon>Eukaryota</taxon>
        <taxon>Metazoa</taxon>
        <taxon>Ecdysozoa</taxon>
        <taxon>Arthropoda</taxon>
        <taxon>Hexapoda</taxon>
        <taxon>Insecta</taxon>
        <taxon>Pterygota</taxon>
        <taxon>Neoptera</taxon>
        <taxon>Endopterygota</taxon>
        <taxon>Diptera</taxon>
        <taxon>Brachycera</taxon>
        <taxon>Muscomorpha</taxon>
        <taxon>Tephritoidea</taxon>
        <taxon>Tephritidae</taxon>
        <taxon>Bactrocera</taxon>
        <taxon>Bactrocera</taxon>
    </lineage>
</organism>
<dbReference type="InterPro" id="IPR007931">
    <property type="entry name" value="TsetseEP"/>
</dbReference>